<gene>
    <name evidence="5 7" type="primary">rplT</name>
    <name evidence="7" type="ORF">KC622_01775</name>
</gene>
<dbReference type="CDD" id="cd07026">
    <property type="entry name" value="Ribosomal_L20"/>
    <property type="match status" value="1"/>
</dbReference>
<evidence type="ECO:0000256" key="2">
    <source>
        <dbReference type="ARBA" id="ARBA00022980"/>
    </source>
</evidence>
<dbReference type="Gene3D" id="6.10.160.10">
    <property type="match status" value="1"/>
</dbReference>
<evidence type="ECO:0000256" key="6">
    <source>
        <dbReference type="RuleBase" id="RU000560"/>
    </source>
</evidence>
<dbReference type="GO" id="GO:0003735">
    <property type="term" value="F:structural constituent of ribosome"/>
    <property type="evidence" value="ECO:0007669"/>
    <property type="project" value="InterPro"/>
</dbReference>
<sequence length="113" mass="13303">MMRVKGGTVRRRKHNKILSKTKGYRMTRSRLYRVAHESYMHAGQYSFNDRKKRLGQMRRLWISRISAAANQNGLKYSELMKKLKDSKSELNKKTLAEIAFKYPESFSSIVKSL</sequence>
<comment type="function">
    <text evidence="5 6">Binds directly to 23S ribosomal RNA and is necessary for the in vitro assembly process of the 50S ribosomal subunit. It is not involved in the protein synthesizing functions of that subunit.</text>
</comment>
<comment type="caution">
    <text evidence="7">The sequence shown here is derived from an EMBL/GenBank/DDBJ whole genome shotgun (WGS) entry which is preliminary data.</text>
</comment>
<evidence type="ECO:0000256" key="5">
    <source>
        <dbReference type="HAMAP-Rule" id="MF_00382"/>
    </source>
</evidence>
<evidence type="ECO:0000313" key="8">
    <source>
        <dbReference type="Proteomes" id="UP000748332"/>
    </source>
</evidence>
<evidence type="ECO:0000256" key="4">
    <source>
        <dbReference type="ARBA" id="ARBA00035172"/>
    </source>
</evidence>
<dbReference type="FunFam" id="1.10.1900.20:FF:000001">
    <property type="entry name" value="50S ribosomal protein L20"/>
    <property type="match status" value="1"/>
</dbReference>
<dbReference type="EMBL" id="JAGQLM010000069">
    <property type="protein sequence ID" value="MCA9375040.1"/>
    <property type="molecule type" value="Genomic_DNA"/>
</dbReference>
<evidence type="ECO:0000256" key="3">
    <source>
        <dbReference type="ARBA" id="ARBA00023274"/>
    </source>
</evidence>
<dbReference type="PANTHER" id="PTHR10986">
    <property type="entry name" value="39S RIBOSOMAL PROTEIN L20"/>
    <property type="match status" value="1"/>
</dbReference>
<keyword evidence="5 6" id="KW-0694">RNA-binding</keyword>
<dbReference type="GO" id="GO:0006412">
    <property type="term" value="P:translation"/>
    <property type="evidence" value="ECO:0007669"/>
    <property type="project" value="InterPro"/>
</dbReference>
<keyword evidence="3 5" id="KW-0687">Ribonucleoprotein</keyword>
<evidence type="ECO:0000313" key="7">
    <source>
        <dbReference type="EMBL" id="MCA9375040.1"/>
    </source>
</evidence>
<comment type="similarity">
    <text evidence="1 5 6">Belongs to the bacterial ribosomal protein bL20 family.</text>
</comment>
<organism evidence="7 8">
    <name type="scientific">Candidatus Dojkabacteria bacterium</name>
    <dbReference type="NCBI Taxonomy" id="2099670"/>
    <lineage>
        <taxon>Bacteria</taxon>
        <taxon>Candidatus Dojkabacteria</taxon>
    </lineage>
</organism>
<dbReference type="SUPFAM" id="SSF74731">
    <property type="entry name" value="Ribosomal protein L20"/>
    <property type="match status" value="1"/>
</dbReference>
<evidence type="ECO:0000256" key="1">
    <source>
        <dbReference type="ARBA" id="ARBA00007698"/>
    </source>
</evidence>
<reference evidence="7" key="1">
    <citation type="submission" date="2020-04" db="EMBL/GenBank/DDBJ databases">
        <authorList>
            <person name="Zhang T."/>
        </authorList>
    </citation>
    <scope>NUCLEOTIDE SEQUENCE</scope>
    <source>
        <strain evidence="7">HKST-UBA16</strain>
    </source>
</reference>
<name>A0A955HX80_9BACT</name>
<dbReference type="PRINTS" id="PR00062">
    <property type="entry name" value="RIBOSOMALL20"/>
</dbReference>
<keyword evidence="5 6" id="KW-0699">rRNA-binding</keyword>
<dbReference type="Gene3D" id="1.10.1900.20">
    <property type="entry name" value="Ribosomal protein L20"/>
    <property type="match status" value="1"/>
</dbReference>
<dbReference type="InterPro" id="IPR005813">
    <property type="entry name" value="Ribosomal_bL20"/>
</dbReference>
<accession>A0A955HX80</accession>
<protein>
    <recommendedName>
        <fullName evidence="4 5">Large ribosomal subunit protein bL20</fullName>
    </recommendedName>
</protein>
<dbReference type="NCBIfam" id="TIGR01032">
    <property type="entry name" value="rplT_bact"/>
    <property type="match status" value="1"/>
</dbReference>
<proteinExistence type="inferred from homology"/>
<dbReference type="InterPro" id="IPR035566">
    <property type="entry name" value="Ribosomal_protein_bL20_C"/>
</dbReference>
<dbReference type="GO" id="GO:1990904">
    <property type="term" value="C:ribonucleoprotein complex"/>
    <property type="evidence" value="ECO:0007669"/>
    <property type="project" value="UniProtKB-KW"/>
</dbReference>
<reference evidence="7" key="2">
    <citation type="journal article" date="2021" name="Microbiome">
        <title>Successional dynamics and alternative stable states in a saline activated sludge microbial community over 9 years.</title>
        <authorList>
            <person name="Wang Y."/>
            <person name="Ye J."/>
            <person name="Ju F."/>
            <person name="Liu L."/>
            <person name="Boyd J.A."/>
            <person name="Deng Y."/>
            <person name="Parks D.H."/>
            <person name="Jiang X."/>
            <person name="Yin X."/>
            <person name="Woodcroft B.J."/>
            <person name="Tyson G.W."/>
            <person name="Hugenholtz P."/>
            <person name="Polz M.F."/>
            <person name="Zhang T."/>
        </authorList>
    </citation>
    <scope>NUCLEOTIDE SEQUENCE</scope>
    <source>
        <strain evidence="7">HKST-UBA16</strain>
    </source>
</reference>
<dbReference type="GO" id="GO:0000027">
    <property type="term" value="P:ribosomal large subunit assembly"/>
    <property type="evidence" value="ECO:0007669"/>
    <property type="project" value="UniProtKB-UniRule"/>
</dbReference>
<dbReference type="Proteomes" id="UP000748332">
    <property type="component" value="Unassembled WGS sequence"/>
</dbReference>
<dbReference type="HAMAP" id="MF_00382">
    <property type="entry name" value="Ribosomal_bL20"/>
    <property type="match status" value="1"/>
</dbReference>
<dbReference type="GO" id="GO:0019843">
    <property type="term" value="F:rRNA binding"/>
    <property type="evidence" value="ECO:0007669"/>
    <property type="project" value="UniProtKB-UniRule"/>
</dbReference>
<keyword evidence="2 5" id="KW-0689">Ribosomal protein</keyword>
<dbReference type="AlphaFoldDB" id="A0A955HX80"/>
<dbReference type="GO" id="GO:0005840">
    <property type="term" value="C:ribosome"/>
    <property type="evidence" value="ECO:0007669"/>
    <property type="project" value="UniProtKB-KW"/>
</dbReference>
<dbReference type="Pfam" id="PF00453">
    <property type="entry name" value="Ribosomal_L20"/>
    <property type="match status" value="1"/>
</dbReference>